<dbReference type="EMBL" id="JAPWDS010000002">
    <property type="protein sequence ID" value="KAJ5514598.1"/>
    <property type="molecule type" value="Genomic_DNA"/>
</dbReference>
<evidence type="ECO:0000313" key="1">
    <source>
        <dbReference type="EMBL" id="KAJ5514598.1"/>
    </source>
</evidence>
<protein>
    <submittedName>
        <fullName evidence="1">Uncharacterized protein</fullName>
    </submittedName>
</protein>
<proteinExistence type="predicted"/>
<sequence>MWQRRKARENEARMKTMGPAEVFEADSKRQKTVRERLRSGEKIMRRAGMDDLLNFNIVPQGLIQ</sequence>
<dbReference type="AlphaFoldDB" id="A0A9W9Y2H9"/>
<accession>A0A9W9Y2H9</accession>
<reference evidence="1" key="1">
    <citation type="submission" date="2022-12" db="EMBL/GenBank/DDBJ databases">
        <authorList>
            <person name="Petersen C."/>
        </authorList>
    </citation>
    <scope>NUCLEOTIDE SEQUENCE</scope>
    <source>
        <strain evidence="1">IBT 29495</strain>
    </source>
</reference>
<keyword evidence="2" id="KW-1185">Reference proteome</keyword>
<reference evidence="1" key="2">
    <citation type="journal article" date="2023" name="IMA Fungus">
        <title>Comparative genomic study of the Penicillium genus elucidates a diverse pangenome and 15 lateral gene transfer events.</title>
        <authorList>
            <person name="Petersen C."/>
            <person name="Sorensen T."/>
            <person name="Nielsen M.R."/>
            <person name="Sondergaard T.E."/>
            <person name="Sorensen J.L."/>
            <person name="Fitzpatrick D.A."/>
            <person name="Frisvad J.C."/>
            <person name="Nielsen K.L."/>
        </authorList>
    </citation>
    <scope>NUCLEOTIDE SEQUENCE</scope>
    <source>
        <strain evidence="1">IBT 29495</strain>
    </source>
</reference>
<name>A0A9W9Y2H9_9EURO</name>
<evidence type="ECO:0000313" key="2">
    <source>
        <dbReference type="Proteomes" id="UP001149954"/>
    </source>
</evidence>
<comment type="caution">
    <text evidence="1">The sequence shown here is derived from an EMBL/GenBank/DDBJ whole genome shotgun (WGS) entry which is preliminary data.</text>
</comment>
<organism evidence="1 2">
    <name type="scientific">Penicillium fimorum</name>
    <dbReference type="NCBI Taxonomy" id="1882269"/>
    <lineage>
        <taxon>Eukaryota</taxon>
        <taxon>Fungi</taxon>
        <taxon>Dikarya</taxon>
        <taxon>Ascomycota</taxon>
        <taxon>Pezizomycotina</taxon>
        <taxon>Eurotiomycetes</taxon>
        <taxon>Eurotiomycetidae</taxon>
        <taxon>Eurotiales</taxon>
        <taxon>Aspergillaceae</taxon>
        <taxon>Penicillium</taxon>
    </lineage>
</organism>
<gene>
    <name evidence="1" type="ORF">N7463_004150</name>
</gene>
<dbReference type="Proteomes" id="UP001149954">
    <property type="component" value="Unassembled WGS sequence"/>
</dbReference>